<proteinExistence type="predicted"/>
<sequence length="136" mass="15683">MPGFEKTAAEKTDVDDIIEISDIEKKDDSTIVLMKRTLISFKHKMLSLIVLKLLKCIQIINCRAQDLKMLRQSLNLNKYNLNIIQTARKELNKIAEFTNMISAVKNTVINNHFFKLLSEMYFSDLVNKKLSADVAF</sequence>
<dbReference type="AlphaFoldDB" id="A0A0J9ELH9"/>
<dbReference type="EMBL" id="GG749413">
    <property type="protein sequence ID" value="KMW66967.1"/>
    <property type="molecule type" value="Genomic_DNA"/>
</dbReference>
<gene>
    <name evidence="1" type="ORF">BDDG_11816</name>
</gene>
<protein>
    <submittedName>
        <fullName evidence="1">Uncharacterized protein</fullName>
    </submittedName>
</protein>
<reference evidence="1" key="1">
    <citation type="submission" date="2010-03" db="EMBL/GenBank/DDBJ databases">
        <title>Annotation of Blastomyces dermatitidis strain ATCC 18188.</title>
        <authorList>
            <consortium name="The Broad Institute Genome Sequencing Platform"/>
            <consortium name="Broad Institute Genome Sequencing Center for Infectious Disease."/>
            <person name="Cuomo C."/>
            <person name="Klein B."/>
            <person name="Sullivan T."/>
            <person name="Heitman J."/>
            <person name="Young S."/>
            <person name="Zeng Q."/>
            <person name="Gargeya S."/>
            <person name="Alvarado L."/>
            <person name="Berlin A.M."/>
            <person name="Chapman S.B."/>
            <person name="Chen Z."/>
            <person name="Freedman E."/>
            <person name="Gellesch M."/>
            <person name="Goldberg J."/>
            <person name="Griggs A."/>
            <person name="Gujja S."/>
            <person name="Heilman E."/>
            <person name="Heiman D."/>
            <person name="Howarth C."/>
            <person name="Mehta T."/>
            <person name="Neiman D."/>
            <person name="Pearson M."/>
            <person name="Roberts A."/>
            <person name="Saif S."/>
            <person name="Shea T."/>
            <person name="Shenoy N."/>
            <person name="Sisk P."/>
            <person name="Stolte C."/>
            <person name="Sykes S."/>
            <person name="White J."/>
            <person name="Yandava C."/>
            <person name="Haas B."/>
            <person name="Nusbaum C."/>
            <person name="Birren B."/>
        </authorList>
    </citation>
    <scope>NUCLEOTIDE SEQUENCE</scope>
    <source>
        <strain evidence="1">ATCC 18188</strain>
    </source>
</reference>
<organism evidence="1">
    <name type="scientific">Ajellomyces dermatitidis (strain ATCC 18188 / CBS 674.68)</name>
    <name type="common">Blastomyces dermatitidis</name>
    <dbReference type="NCBI Taxonomy" id="653446"/>
    <lineage>
        <taxon>Eukaryota</taxon>
        <taxon>Fungi</taxon>
        <taxon>Dikarya</taxon>
        <taxon>Ascomycota</taxon>
        <taxon>Pezizomycotina</taxon>
        <taxon>Eurotiomycetes</taxon>
        <taxon>Eurotiomycetidae</taxon>
        <taxon>Onygenales</taxon>
        <taxon>Ajellomycetaceae</taxon>
        <taxon>Blastomyces</taxon>
    </lineage>
</organism>
<name>A0A0J9ELH9_AJEDA</name>
<evidence type="ECO:0000313" key="1">
    <source>
        <dbReference type="EMBL" id="KMW66967.1"/>
    </source>
</evidence>
<dbReference type="Proteomes" id="UP000007802">
    <property type="component" value="Unassembled WGS sequence"/>
</dbReference>
<accession>A0A0J9ELH9</accession>